<dbReference type="NCBIfam" id="TIGR02937">
    <property type="entry name" value="sigma70-ECF"/>
    <property type="match status" value="1"/>
</dbReference>
<dbReference type="GeneID" id="60060501"/>
<proteinExistence type="inferred from homology"/>
<protein>
    <submittedName>
        <fullName evidence="7">RNA polymerase sigma-70 factor</fullName>
    </submittedName>
</protein>
<dbReference type="PANTHER" id="PTHR43133:SF46">
    <property type="entry name" value="RNA POLYMERASE SIGMA-70 FACTOR ECF SUBFAMILY"/>
    <property type="match status" value="1"/>
</dbReference>
<dbReference type="InterPro" id="IPR014284">
    <property type="entry name" value="RNA_pol_sigma-70_dom"/>
</dbReference>
<evidence type="ECO:0000259" key="5">
    <source>
        <dbReference type="Pfam" id="PF04542"/>
    </source>
</evidence>
<evidence type="ECO:0000256" key="2">
    <source>
        <dbReference type="ARBA" id="ARBA00023015"/>
    </source>
</evidence>
<dbReference type="PATRIC" id="fig|1121098.3.peg.3756"/>
<evidence type="ECO:0000313" key="8">
    <source>
        <dbReference type="Proteomes" id="UP000017831"/>
    </source>
</evidence>
<keyword evidence="4" id="KW-0804">Transcription</keyword>
<name>U6R983_9BACT</name>
<dbReference type="Pfam" id="PF08281">
    <property type="entry name" value="Sigma70_r4_2"/>
    <property type="match status" value="1"/>
</dbReference>
<keyword evidence="2" id="KW-0805">Transcription regulation</keyword>
<dbReference type="InterPro" id="IPR013324">
    <property type="entry name" value="RNA_pol_sigma_r3/r4-like"/>
</dbReference>
<dbReference type="InterPro" id="IPR007627">
    <property type="entry name" value="RNA_pol_sigma70_r2"/>
</dbReference>
<dbReference type="Proteomes" id="UP000017831">
    <property type="component" value="Unassembled WGS sequence"/>
</dbReference>
<evidence type="ECO:0000259" key="6">
    <source>
        <dbReference type="Pfam" id="PF08281"/>
    </source>
</evidence>
<dbReference type="HOGENOM" id="CLU_047691_4_3_10"/>
<dbReference type="GO" id="GO:0016987">
    <property type="term" value="F:sigma factor activity"/>
    <property type="evidence" value="ECO:0007669"/>
    <property type="project" value="UniProtKB-KW"/>
</dbReference>
<comment type="similarity">
    <text evidence="1">Belongs to the sigma-70 factor family. ECF subfamily.</text>
</comment>
<evidence type="ECO:0000256" key="1">
    <source>
        <dbReference type="ARBA" id="ARBA00010641"/>
    </source>
</evidence>
<feature type="domain" description="RNA polymerase sigma factor 70 region 4 type 2" evidence="6">
    <location>
        <begin position="123"/>
        <end position="174"/>
    </location>
</feature>
<dbReference type="InterPro" id="IPR013325">
    <property type="entry name" value="RNA_pol_sigma_r2"/>
</dbReference>
<dbReference type="InterPro" id="IPR014327">
    <property type="entry name" value="RNA_pol_sigma70_bacteroid"/>
</dbReference>
<dbReference type="GO" id="GO:0003677">
    <property type="term" value="F:DNA binding"/>
    <property type="evidence" value="ECO:0007669"/>
    <property type="project" value="InterPro"/>
</dbReference>
<evidence type="ECO:0000256" key="3">
    <source>
        <dbReference type="ARBA" id="ARBA00023082"/>
    </source>
</evidence>
<dbReference type="STRING" id="1121098.HMPREF1534_03677"/>
<dbReference type="Gene3D" id="1.10.1740.10">
    <property type="match status" value="1"/>
</dbReference>
<gene>
    <name evidence="7" type="ORF">HMPREF1534_03677</name>
</gene>
<dbReference type="CDD" id="cd06171">
    <property type="entry name" value="Sigma70_r4"/>
    <property type="match status" value="1"/>
</dbReference>
<dbReference type="PANTHER" id="PTHR43133">
    <property type="entry name" value="RNA POLYMERASE ECF-TYPE SIGMA FACTO"/>
    <property type="match status" value="1"/>
</dbReference>
<dbReference type="Pfam" id="PF04542">
    <property type="entry name" value="Sigma70_r2"/>
    <property type="match status" value="1"/>
</dbReference>
<reference evidence="7 8" key="1">
    <citation type="submission" date="2013-04" db="EMBL/GenBank/DDBJ databases">
        <title>The Genome Sequence of Bacteroides massiliensis DSM 17679.</title>
        <authorList>
            <consortium name="The Broad Institute Genomics Platform"/>
            <person name="Earl A."/>
            <person name="Ward D."/>
            <person name="Feldgarden M."/>
            <person name="Gevers D."/>
            <person name="Martens E."/>
            <person name="Fenner L."/>
            <person name="Roux V."/>
            <person name="Mallet M.N."/>
            <person name="Raoult D."/>
            <person name="Walker B."/>
            <person name="Young S."/>
            <person name="Zeng Q."/>
            <person name="Gargeya S."/>
            <person name="Fitzgerald M."/>
            <person name="Haas B."/>
            <person name="Abouelleil A."/>
            <person name="Allen A.W."/>
            <person name="Alvarado L."/>
            <person name="Arachchi H.M."/>
            <person name="Berlin A.M."/>
            <person name="Chapman S.B."/>
            <person name="Gainer-Dewar J."/>
            <person name="Goldberg J."/>
            <person name="Griggs A."/>
            <person name="Gujja S."/>
            <person name="Hansen M."/>
            <person name="Howarth C."/>
            <person name="Imamovic A."/>
            <person name="Ireland A."/>
            <person name="Larimer J."/>
            <person name="McCowan C."/>
            <person name="Murphy C."/>
            <person name="Pearson M."/>
            <person name="Poon T.W."/>
            <person name="Priest M."/>
            <person name="Roberts A."/>
            <person name="Saif S."/>
            <person name="Shea T."/>
            <person name="Sisk P."/>
            <person name="Sykes S."/>
            <person name="Wortman J."/>
            <person name="Nusbaum C."/>
            <person name="Birren B."/>
        </authorList>
    </citation>
    <scope>NUCLEOTIDE SEQUENCE [LARGE SCALE GENOMIC DNA]</scope>
    <source>
        <strain evidence="8">B84634 / Timone 84634 / DSM 17679 / JCM 13223</strain>
    </source>
</reference>
<keyword evidence="3" id="KW-0731">Sigma factor</keyword>
<dbReference type="Gene3D" id="1.10.10.10">
    <property type="entry name" value="Winged helix-like DNA-binding domain superfamily/Winged helix DNA-binding domain"/>
    <property type="match status" value="1"/>
</dbReference>
<dbReference type="InterPro" id="IPR013249">
    <property type="entry name" value="RNA_pol_sigma70_r4_t2"/>
</dbReference>
<dbReference type="AlphaFoldDB" id="U6R983"/>
<feature type="domain" description="RNA polymerase sigma-70 region 2" evidence="5">
    <location>
        <begin position="27"/>
        <end position="91"/>
    </location>
</feature>
<dbReference type="eggNOG" id="COG1595">
    <property type="taxonomic scope" value="Bacteria"/>
</dbReference>
<evidence type="ECO:0000256" key="4">
    <source>
        <dbReference type="ARBA" id="ARBA00023163"/>
    </source>
</evidence>
<dbReference type="InterPro" id="IPR036388">
    <property type="entry name" value="WH-like_DNA-bd_sf"/>
</dbReference>
<dbReference type="EMBL" id="AQHY01000040">
    <property type="protein sequence ID" value="EOA52251.1"/>
    <property type="molecule type" value="Genomic_DNA"/>
</dbReference>
<accession>U6R983</accession>
<dbReference type="NCBIfam" id="TIGR02985">
    <property type="entry name" value="Sig70_bacteroi1"/>
    <property type="match status" value="1"/>
</dbReference>
<evidence type="ECO:0000313" key="7">
    <source>
        <dbReference type="EMBL" id="EOA52251.1"/>
    </source>
</evidence>
<sequence>MKTDRNMEDMALLSSLRKGEQQAFDSLFRKYYPMLCAYARRFVELEDAEEIVQEIMLWIWEKHSELIIESSLSQYLFKMTYHRALNLIAKKEIINRAEAVFYTKNQEMPEDVNYYQIKELTKRIEKAIAALPESYQTAFIMHRFKGMSYKDIAVTYNVSPKTIDYRIQQALKLLREDLKDYLPLTVLLALHIG</sequence>
<dbReference type="SUPFAM" id="SSF88659">
    <property type="entry name" value="Sigma3 and sigma4 domains of RNA polymerase sigma factors"/>
    <property type="match status" value="1"/>
</dbReference>
<dbReference type="InterPro" id="IPR039425">
    <property type="entry name" value="RNA_pol_sigma-70-like"/>
</dbReference>
<comment type="caution">
    <text evidence="7">The sequence shown here is derived from an EMBL/GenBank/DDBJ whole genome shotgun (WGS) entry which is preliminary data.</text>
</comment>
<organism evidence="7 8">
    <name type="scientific">Phocaeicola massiliensis B84634 = Timone 84634 = DSM 17679 = JCM 13223</name>
    <dbReference type="NCBI Taxonomy" id="1121098"/>
    <lineage>
        <taxon>Bacteria</taxon>
        <taxon>Pseudomonadati</taxon>
        <taxon>Bacteroidota</taxon>
        <taxon>Bacteroidia</taxon>
        <taxon>Bacteroidales</taxon>
        <taxon>Bacteroidaceae</taxon>
        <taxon>Phocaeicola</taxon>
    </lineage>
</organism>
<dbReference type="GO" id="GO:0006352">
    <property type="term" value="P:DNA-templated transcription initiation"/>
    <property type="evidence" value="ECO:0007669"/>
    <property type="project" value="InterPro"/>
</dbReference>
<dbReference type="SUPFAM" id="SSF88946">
    <property type="entry name" value="Sigma2 domain of RNA polymerase sigma factors"/>
    <property type="match status" value="1"/>
</dbReference>
<dbReference type="RefSeq" id="WP_005944801.1">
    <property type="nucleotide sequence ID" value="NZ_KB890319.1"/>
</dbReference>
<keyword evidence="8" id="KW-1185">Reference proteome</keyword>
<dbReference type="OrthoDB" id="1119198at2"/>